<dbReference type="SUPFAM" id="SSF48452">
    <property type="entry name" value="TPR-like"/>
    <property type="match status" value="1"/>
</dbReference>
<dbReference type="InterPro" id="IPR011600">
    <property type="entry name" value="Pept_C14_caspase"/>
</dbReference>
<dbReference type="EMBL" id="DVHI01000030">
    <property type="protein sequence ID" value="HIR62363.1"/>
    <property type="molecule type" value="Genomic_DNA"/>
</dbReference>
<dbReference type="Gene3D" id="3.40.50.1460">
    <property type="match status" value="1"/>
</dbReference>
<evidence type="ECO:0000313" key="3">
    <source>
        <dbReference type="Proteomes" id="UP000886744"/>
    </source>
</evidence>
<dbReference type="GO" id="GO:0004197">
    <property type="term" value="F:cysteine-type endopeptidase activity"/>
    <property type="evidence" value="ECO:0007669"/>
    <property type="project" value="InterPro"/>
</dbReference>
<reference evidence="2" key="1">
    <citation type="submission" date="2020-10" db="EMBL/GenBank/DDBJ databases">
        <authorList>
            <person name="Gilroy R."/>
        </authorList>
    </citation>
    <scope>NUCLEOTIDE SEQUENCE</scope>
    <source>
        <strain evidence="2">ChiHjej13B12-12457</strain>
    </source>
</reference>
<accession>A0A9D1J698</accession>
<feature type="domain" description="Peptidase C14 caspase" evidence="1">
    <location>
        <begin position="668"/>
        <end position="898"/>
    </location>
</feature>
<dbReference type="InterPro" id="IPR013783">
    <property type="entry name" value="Ig-like_fold"/>
</dbReference>
<evidence type="ECO:0000259" key="1">
    <source>
        <dbReference type="Pfam" id="PF00656"/>
    </source>
</evidence>
<dbReference type="GO" id="GO:0006508">
    <property type="term" value="P:proteolysis"/>
    <property type="evidence" value="ECO:0007669"/>
    <property type="project" value="InterPro"/>
</dbReference>
<dbReference type="Gene3D" id="2.60.40.10">
    <property type="entry name" value="Immunoglobulins"/>
    <property type="match status" value="1"/>
</dbReference>
<dbReference type="InterPro" id="IPR029030">
    <property type="entry name" value="Caspase-like_dom_sf"/>
</dbReference>
<evidence type="ECO:0000313" key="2">
    <source>
        <dbReference type="EMBL" id="HIR62363.1"/>
    </source>
</evidence>
<name>A0A9D1J698_9BACT</name>
<sequence>MKHILLLTLSVLMTAGTGLYGQDSQSVLAKANQQYVLYENAKGDNSAEMYDHLYQSYTLYVSLLDAYSDPNAMDAARARLLQIYPALKNAAMFFSNMNDSQMAYKFGIAYIKLPKNPTLTSEPLFKDELYPQIVYNTGISAYKLQNIDDAILCFNEYLATGEAARAKDCIVFLNMIYLSRHNYVEQEKILKRAIAEYPNTLDFYYNLINLYISTQNQAELMATIDKVLQVDPNDVNVLPIKARMEEASGNVEGALGIYKKLLSFFPDDLAIMKGIAKCSFKIGSEINNQAYAVVDEAQGMELKQKAYPYLFDARTYFEKILRREPDSQVYMKGLEECYKFMDMTAESTVLMSIIAEGGSFDSFDKRLQDYNQLAQSIGAVDTVGTTAVFGGDPPVLTTLITGFTETNSNKVIDAGESFSVDISIQNSGLGDAHNVKVLLSENSGMDRYFEGSREIDAGIIKAGETKSFTFRYTLSETAPTAKANIIVYTLEENGMDADPSSLVVNIQEMARPRLLIADYQYMSARGTSITLGDRGQLIVAVQNAGRLPARNAKITFECPTNIIATDEVEIAVDSIQPGEVIPLSFDFLVNKRFDLDSIPIAVKITEGSTFAVVQDVFKVKLGEYLSTANKIVIEGKLDAQPVIDTDFSLAMESELLENVPAGISHPNRYALIIGNEDYSRVGGGAEINVPFACNDAIVFKEYCVRTFGIPDDHIRYIDNATAGLMRESIDWLINVGKANPNSEIFFFYSGHGSNDEASREPYLLPVDVSGKYIKLGIPLNDLYAKLSGVPCQGAYVFLDACFSGGYKSKDPIVAQKGVRVVPKYSMLGGKLISFSSSSGEQTSSVYYDKRQGYFTYYLLKTIQDAKGNISLGDLYKKTKEQVEAATAVSGKLQTPQVLVSPDWTDWNTKVLK</sequence>
<dbReference type="InterPro" id="IPR011990">
    <property type="entry name" value="TPR-like_helical_dom_sf"/>
</dbReference>
<comment type="caution">
    <text evidence="2">The sequence shown here is derived from an EMBL/GenBank/DDBJ whole genome shotgun (WGS) entry which is preliminary data.</text>
</comment>
<dbReference type="SUPFAM" id="SSF52129">
    <property type="entry name" value="Caspase-like"/>
    <property type="match status" value="1"/>
</dbReference>
<dbReference type="AlphaFoldDB" id="A0A9D1J698"/>
<dbReference type="PANTHER" id="PTHR35902">
    <property type="entry name" value="S-LAYER DOMAIN-LIKE PROTEIN-RELATED"/>
    <property type="match status" value="1"/>
</dbReference>
<dbReference type="Proteomes" id="UP000886744">
    <property type="component" value="Unassembled WGS sequence"/>
</dbReference>
<organism evidence="2 3">
    <name type="scientific">Candidatus Coprenecus avistercoris</name>
    <dbReference type="NCBI Taxonomy" id="2840730"/>
    <lineage>
        <taxon>Bacteria</taxon>
        <taxon>Pseudomonadati</taxon>
        <taxon>Bacteroidota</taxon>
        <taxon>Bacteroidia</taxon>
        <taxon>Bacteroidales</taxon>
        <taxon>Rikenellaceae</taxon>
        <taxon>Rikenellaceae incertae sedis</taxon>
        <taxon>Candidatus Coprenecus</taxon>
    </lineage>
</organism>
<protein>
    <submittedName>
        <fullName evidence="2">Caspase family protein</fullName>
    </submittedName>
</protein>
<dbReference type="Gene3D" id="1.25.40.10">
    <property type="entry name" value="Tetratricopeptide repeat domain"/>
    <property type="match status" value="1"/>
</dbReference>
<proteinExistence type="predicted"/>
<gene>
    <name evidence="2" type="ORF">IAC94_02415</name>
</gene>
<reference evidence="2" key="2">
    <citation type="journal article" date="2021" name="PeerJ">
        <title>Extensive microbial diversity within the chicken gut microbiome revealed by metagenomics and culture.</title>
        <authorList>
            <person name="Gilroy R."/>
            <person name="Ravi A."/>
            <person name="Getino M."/>
            <person name="Pursley I."/>
            <person name="Horton D.L."/>
            <person name="Alikhan N.F."/>
            <person name="Baker D."/>
            <person name="Gharbi K."/>
            <person name="Hall N."/>
            <person name="Watson M."/>
            <person name="Adriaenssens E.M."/>
            <person name="Foster-Nyarko E."/>
            <person name="Jarju S."/>
            <person name="Secka A."/>
            <person name="Antonio M."/>
            <person name="Oren A."/>
            <person name="Chaudhuri R.R."/>
            <person name="La Ragione R."/>
            <person name="Hildebrand F."/>
            <person name="Pallen M.J."/>
        </authorList>
    </citation>
    <scope>NUCLEOTIDE SEQUENCE</scope>
    <source>
        <strain evidence="2">ChiHjej13B12-12457</strain>
    </source>
</reference>
<dbReference type="Pfam" id="PF00656">
    <property type="entry name" value="Peptidase_C14"/>
    <property type="match status" value="1"/>
</dbReference>